<dbReference type="Gene3D" id="3.10.100.10">
    <property type="entry name" value="Mannose-Binding Protein A, subunit A"/>
    <property type="match status" value="2"/>
</dbReference>
<comment type="subcellular location">
    <subcellularLocation>
        <location evidence="1">Cell membrane</location>
    </subcellularLocation>
</comment>
<dbReference type="InterPro" id="IPR016187">
    <property type="entry name" value="CTDL_fold"/>
</dbReference>
<dbReference type="Pfam" id="PF00059">
    <property type="entry name" value="Lectin_C"/>
    <property type="match status" value="2"/>
</dbReference>
<evidence type="ECO:0000256" key="4">
    <source>
        <dbReference type="ARBA" id="ARBA00022801"/>
    </source>
</evidence>
<dbReference type="SUPFAM" id="SSF56436">
    <property type="entry name" value="C-type lectin-like"/>
    <property type="match status" value="3"/>
</dbReference>
<evidence type="ECO:0000259" key="12">
    <source>
        <dbReference type="PROSITE" id="PS51484"/>
    </source>
</evidence>
<feature type="domain" description="WSC" evidence="11">
    <location>
        <begin position="1028"/>
        <end position="1120"/>
    </location>
</feature>
<dbReference type="PROSITE" id="PS51212">
    <property type="entry name" value="WSC"/>
    <property type="match status" value="1"/>
</dbReference>
<feature type="signal peptide" evidence="9">
    <location>
        <begin position="1"/>
        <end position="18"/>
    </location>
</feature>
<keyword evidence="9" id="KW-0732">Signal</keyword>
<accession>V4APC2</accession>
<dbReference type="PROSITE" id="PS51484">
    <property type="entry name" value="G8"/>
    <property type="match status" value="1"/>
</dbReference>
<evidence type="ECO:0000256" key="2">
    <source>
        <dbReference type="ARBA" id="ARBA00007586"/>
    </source>
</evidence>
<dbReference type="InterPro" id="IPR052252">
    <property type="entry name" value="CEMIP/CEMIP2"/>
</dbReference>
<keyword evidence="6" id="KW-0325">Glycoprotein</keyword>
<dbReference type="Pfam" id="PF24606">
    <property type="entry name" value="CEMIP_beta-hel"/>
    <property type="match status" value="1"/>
</dbReference>
<feature type="domain" description="C-type lectin" evidence="10">
    <location>
        <begin position="1446"/>
        <end position="1567"/>
    </location>
</feature>
<sequence length="1573" mass="175445">MILKYAILLSLLLKTSKAICPHLEDGLLKWSDASTWDGGVKPGPNTKVVLSGKKVLLDESPPPLSGIEILSDSVLVWNDQDDIKITTDYILNHGRFQIGSPDCRFTKKANIVLTGRTDDGKESITGFGRKFYGATSGSTTLIYGEDKISWTKLARTIPASSHTCGVVYDHQNTPFKDEWGKGIHVMVWNEDGSFHDFVAFTTGEEWDTSSDEHFVQYVNGIKVGKIVALAVRRGLGIGEKDREFGQVYEAVEKLGGMSPGSSVMRNVAKDEAYAFITLVGNSSFTNEQHAPKEAGQNYTRTDNSVRINYWEKGLVFSAQSAVKWQGPWGTPDYVDFKVITADVAYPKIDVISPVNWQPDDQLVFASTDYDLNQAEERTVFPCLDCNSNQFRVDGAFQYSHYGEVTEGVDERGEVGLLSRNIRFEGQMEPVCYGTTEKEQELCSWFKKDTFGGHFKVVNGFNVVHVEGAEFKHMGQQFSLGNYPIHFHMCDDVDGTVIKSNSIHHTLARCITIHGTDGLNVTDNICFEHLGHGFFLEDAAEIRNILDGNLGINTRYGGLLLSDRKREWCNSTNKDFCAWFINSDRPLGPSWGRQQDRGLVTEFSSRYTPVTEFYNNVAHSNNKAGLFMDNKISYGQYYHGKWVPEGGIIGGSGLNAKNPPNEEGEKVTSTLVRFTGYKNRHQNAWLRAGNLLIKESSNYALQGFIFYDGPVYSTNCHFRQFKDLDWSNTYESRWGIPAHRPAGAYGFLRKNRFTSSSFSQTSGATFSFCDETEGNWVFDGNGSNIDFGDFDGDLRATFLDKDGSVTGHPGVQVVKNIPFLTTPRCSHRPDWQMMVCPHGYVKNKSYTIHFNGKSPKSVKVYTNDLEMGDFIRVGVCFPKDSTQFKLESWYPWINTKYAPSYAVNSIEELDSDLSGRAYFWDQTNGLFFVKFMSNETRGDDDRRNCPNGKCPNFKITRLDGGDIADCLTTAYGPYKKNPEAAGGKSDAKPCTTSSGSGIGAGETRSSDYTPSDESTNCPVISTTDVGDLNVKYRGCYKDDWNYRDLSFQMVRYFTSMTRELCVARCQRLGYVYAGLQKGDECRCGNNFGKHGADPTGCTKPCSGAKEIMCGGNLRSDVFATGNPLPPEPARCGPGSRGIIFGQKCYYMVSELRDYMSAQRECVIMGGNLASVTSVDEQLSVIIIIITITIITTISVTTKTLFHKSSSADAVAGYLRQGSGNVWFGLNDVTIEGTFEFVTGEPLSYNNFLPNEPSNWWSAEDYGVMKSDADYKWDNSGADDKRRFLCQLPTTVLSSSIESCGFGGNGMKIGSSGKCYAIINGGMSRESAEYKCFTQFGVLAPMTSDADKNEIISHLYKFGIQMDYWVGEKKDNDFAELVYNQLFKTNYVGAWDNNGAVCLLGNSGVCPQDVTMRVCENLPYFFLYLDIMGQFSVVIGLDCTYCEGWVSFQGSCYLYTSKIVGNYEKAQELCNGGNSNLVSIESKEENDFVFNFVKKYDGKGQNLYLGYRYSSMFDKFRWTDGSTSEYSNWADGNGKAKVSGGTCARMRSWDTEHKWENTNCDDSWLFIVCKAKMGN</sequence>
<reference evidence="13 14" key="1">
    <citation type="journal article" date="2013" name="Nature">
        <title>Insights into bilaterian evolution from three spiralian genomes.</title>
        <authorList>
            <person name="Simakov O."/>
            <person name="Marletaz F."/>
            <person name="Cho S.J."/>
            <person name="Edsinger-Gonzales E."/>
            <person name="Havlak P."/>
            <person name="Hellsten U."/>
            <person name="Kuo D.H."/>
            <person name="Larsson T."/>
            <person name="Lv J."/>
            <person name="Arendt D."/>
            <person name="Savage R."/>
            <person name="Osoegawa K."/>
            <person name="de Jong P."/>
            <person name="Grimwood J."/>
            <person name="Chapman J.A."/>
            <person name="Shapiro H."/>
            <person name="Aerts A."/>
            <person name="Otillar R.P."/>
            <person name="Terry A.Y."/>
            <person name="Boore J.L."/>
            <person name="Grigoriev I.V."/>
            <person name="Lindberg D.R."/>
            <person name="Seaver E.C."/>
            <person name="Weisblat D.A."/>
            <person name="Putnam N.H."/>
            <person name="Rokhsar D.S."/>
        </authorList>
    </citation>
    <scope>NUCLEOTIDE SEQUENCE [LARGE SCALE GENOMIC DNA]</scope>
</reference>
<evidence type="ECO:0000256" key="9">
    <source>
        <dbReference type="SAM" id="SignalP"/>
    </source>
</evidence>
<dbReference type="SMART" id="SM00034">
    <property type="entry name" value="CLECT"/>
    <property type="match status" value="2"/>
</dbReference>
<evidence type="ECO:0008006" key="15">
    <source>
        <dbReference type="Google" id="ProtNLM"/>
    </source>
</evidence>
<keyword evidence="7" id="KW-0326">Glycosidase</keyword>
<dbReference type="PANTHER" id="PTHR15535:SF17">
    <property type="entry name" value="TRANSMEMBRANE PROTEIN"/>
    <property type="match status" value="1"/>
</dbReference>
<dbReference type="SMART" id="SM01225">
    <property type="entry name" value="G8"/>
    <property type="match status" value="1"/>
</dbReference>
<dbReference type="GeneID" id="20238451"/>
<evidence type="ECO:0000256" key="3">
    <source>
        <dbReference type="ARBA" id="ARBA00022475"/>
    </source>
</evidence>
<feature type="compositionally biased region" description="Polar residues" evidence="8">
    <location>
        <begin position="1005"/>
        <end position="1014"/>
    </location>
</feature>
<evidence type="ECO:0000256" key="6">
    <source>
        <dbReference type="ARBA" id="ARBA00023180"/>
    </source>
</evidence>
<dbReference type="PROSITE" id="PS00615">
    <property type="entry name" value="C_TYPE_LECTIN_1"/>
    <property type="match status" value="1"/>
</dbReference>
<dbReference type="Pfam" id="PF01822">
    <property type="entry name" value="WSC"/>
    <property type="match status" value="1"/>
</dbReference>
<dbReference type="PANTHER" id="PTHR15535">
    <property type="entry name" value="TRANSMEMBRANE PROTEIN 2-RELATED"/>
    <property type="match status" value="1"/>
</dbReference>
<keyword evidence="5" id="KW-1015">Disulfide bond</keyword>
<name>V4APC2_LOTGI</name>
<dbReference type="Pfam" id="PF24605">
    <property type="entry name" value="CEMIP_X"/>
    <property type="match status" value="1"/>
</dbReference>
<feature type="region of interest" description="Disordered" evidence="8">
    <location>
        <begin position="977"/>
        <end position="1014"/>
    </location>
</feature>
<dbReference type="InterPro" id="IPR002889">
    <property type="entry name" value="WSC_carb-bd"/>
</dbReference>
<feature type="domain" description="C-type lectin" evidence="10">
    <location>
        <begin position="1139"/>
        <end position="1285"/>
    </location>
</feature>
<dbReference type="HOGENOM" id="CLU_245423_0_0_1"/>
<evidence type="ECO:0000256" key="1">
    <source>
        <dbReference type="ARBA" id="ARBA00004236"/>
    </source>
</evidence>
<feature type="domain" description="G8" evidence="12">
    <location>
        <begin position="34"/>
        <end position="155"/>
    </location>
</feature>
<comment type="similarity">
    <text evidence="2">Belongs to the CEMIP family.</text>
</comment>
<protein>
    <recommendedName>
        <fullName evidence="15">Hyaluronoglucosaminidase</fullName>
    </recommendedName>
</protein>
<feature type="chain" id="PRO_5004717370" description="Hyaluronoglucosaminidase" evidence="9">
    <location>
        <begin position="19"/>
        <end position="1573"/>
    </location>
</feature>
<keyword evidence="3" id="KW-0472">Membrane</keyword>
<dbReference type="KEGG" id="lgi:LOTGIDRAFT_160629"/>
<dbReference type="Pfam" id="PF10162">
    <property type="entry name" value="G8"/>
    <property type="match status" value="1"/>
</dbReference>
<dbReference type="OMA" id="DSCKFAD"/>
<dbReference type="InterPro" id="IPR016186">
    <property type="entry name" value="C-type_lectin-like/link_sf"/>
</dbReference>
<evidence type="ECO:0000256" key="5">
    <source>
        <dbReference type="ARBA" id="ARBA00023157"/>
    </source>
</evidence>
<evidence type="ECO:0000313" key="13">
    <source>
        <dbReference type="EMBL" id="ESO95476.1"/>
    </source>
</evidence>
<dbReference type="OrthoDB" id="120976at2759"/>
<evidence type="ECO:0000256" key="7">
    <source>
        <dbReference type="ARBA" id="ARBA00023295"/>
    </source>
</evidence>
<dbReference type="InterPro" id="IPR011050">
    <property type="entry name" value="Pectin_lyase_fold/virulence"/>
</dbReference>
<dbReference type="EMBL" id="KB201656">
    <property type="protein sequence ID" value="ESO95476.1"/>
    <property type="molecule type" value="Genomic_DNA"/>
</dbReference>
<dbReference type="GO" id="GO:0005886">
    <property type="term" value="C:plasma membrane"/>
    <property type="evidence" value="ECO:0007669"/>
    <property type="project" value="UniProtKB-SubCell"/>
</dbReference>
<keyword evidence="14" id="KW-1185">Reference proteome</keyword>
<evidence type="ECO:0000313" key="14">
    <source>
        <dbReference type="Proteomes" id="UP000030746"/>
    </source>
</evidence>
<evidence type="ECO:0000256" key="8">
    <source>
        <dbReference type="SAM" id="MobiDB-lite"/>
    </source>
</evidence>
<dbReference type="Proteomes" id="UP000030746">
    <property type="component" value="Unassembled WGS sequence"/>
</dbReference>
<dbReference type="InterPro" id="IPR001304">
    <property type="entry name" value="C-type_lectin-like"/>
</dbReference>
<dbReference type="InterPro" id="IPR055400">
    <property type="entry name" value="CEMIP_X"/>
</dbReference>
<dbReference type="SMART" id="SM00321">
    <property type="entry name" value="WSC"/>
    <property type="match status" value="1"/>
</dbReference>
<keyword evidence="3" id="KW-1003">Cell membrane</keyword>
<dbReference type="RefSeq" id="XP_009053982.1">
    <property type="nucleotide sequence ID" value="XM_009055734.1"/>
</dbReference>
<dbReference type="CDD" id="cd00037">
    <property type="entry name" value="CLECT"/>
    <property type="match status" value="2"/>
</dbReference>
<dbReference type="InterPro" id="IPR018378">
    <property type="entry name" value="C-type_lectin_CS"/>
</dbReference>
<dbReference type="InterPro" id="IPR055401">
    <property type="entry name" value="CEMIP_beta-hel_dom"/>
</dbReference>
<organism evidence="13 14">
    <name type="scientific">Lottia gigantea</name>
    <name type="common">Giant owl limpet</name>
    <dbReference type="NCBI Taxonomy" id="225164"/>
    <lineage>
        <taxon>Eukaryota</taxon>
        <taxon>Metazoa</taxon>
        <taxon>Spiralia</taxon>
        <taxon>Lophotrochozoa</taxon>
        <taxon>Mollusca</taxon>
        <taxon>Gastropoda</taxon>
        <taxon>Patellogastropoda</taxon>
        <taxon>Lottioidea</taxon>
        <taxon>Lottiidae</taxon>
        <taxon>Lottia</taxon>
    </lineage>
</organism>
<gene>
    <name evidence="13" type="ORF">LOTGIDRAFT_160629</name>
</gene>
<dbReference type="GO" id="GO:0016798">
    <property type="term" value="F:hydrolase activity, acting on glycosyl bonds"/>
    <property type="evidence" value="ECO:0007669"/>
    <property type="project" value="UniProtKB-KW"/>
</dbReference>
<proteinExistence type="inferred from homology"/>
<dbReference type="InterPro" id="IPR019316">
    <property type="entry name" value="G8_domain"/>
</dbReference>
<evidence type="ECO:0000259" key="11">
    <source>
        <dbReference type="PROSITE" id="PS51212"/>
    </source>
</evidence>
<dbReference type="CTD" id="20238451"/>
<keyword evidence="4" id="KW-0378">Hydrolase</keyword>
<dbReference type="PROSITE" id="PS50041">
    <property type="entry name" value="C_TYPE_LECTIN_2"/>
    <property type="match status" value="2"/>
</dbReference>
<dbReference type="SUPFAM" id="SSF51126">
    <property type="entry name" value="Pectin lyase-like"/>
    <property type="match status" value="1"/>
</dbReference>
<evidence type="ECO:0000259" key="10">
    <source>
        <dbReference type="PROSITE" id="PS50041"/>
    </source>
</evidence>